<protein>
    <submittedName>
        <fullName evidence="1">Uncharacterized protein</fullName>
    </submittedName>
</protein>
<dbReference type="OrthoDB" id="202825at2759"/>
<organism evidence="1 2">
    <name type="scientific">Thelephora terrestris</name>
    <dbReference type="NCBI Taxonomy" id="56493"/>
    <lineage>
        <taxon>Eukaryota</taxon>
        <taxon>Fungi</taxon>
        <taxon>Dikarya</taxon>
        <taxon>Basidiomycota</taxon>
        <taxon>Agaricomycotina</taxon>
        <taxon>Agaricomycetes</taxon>
        <taxon>Thelephorales</taxon>
        <taxon>Thelephoraceae</taxon>
        <taxon>Thelephora</taxon>
    </lineage>
</organism>
<sequence>MWPSSCRLHGTLDGASWSKSKSNPAGLHHVTAGLVLSLAPHPAAPSEFIVYLRMTSGSTRKYRVGFETYDDGPPGPDSPYLVRAFHTVDLVKGRYYYPNDPARQGENFSSLLGLKEGGWVLLDATPASCANIALHHLVPGEIDLEYCNIALISLSVALFLIKFPDLILDRVQPSSAFTLPSGTLGADFFILTHRRPRDCPLLWQRVWAGSWRGIP</sequence>
<reference evidence="1" key="2">
    <citation type="submission" date="2020-11" db="EMBL/GenBank/DDBJ databases">
        <authorList>
            <consortium name="DOE Joint Genome Institute"/>
            <person name="Kuo A."/>
            <person name="Miyauchi S."/>
            <person name="Kiss E."/>
            <person name="Drula E."/>
            <person name="Kohler A."/>
            <person name="Sanchez-Garcia M."/>
            <person name="Andreopoulos B."/>
            <person name="Barry K.W."/>
            <person name="Bonito G."/>
            <person name="Buee M."/>
            <person name="Carver A."/>
            <person name="Chen C."/>
            <person name="Cichocki N."/>
            <person name="Clum A."/>
            <person name="Culley D."/>
            <person name="Crous P.W."/>
            <person name="Fauchery L."/>
            <person name="Girlanda M."/>
            <person name="Hayes R."/>
            <person name="Keri Z."/>
            <person name="Labutti K."/>
            <person name="Lipzen A."/>
            <person name="Lombard V."/>
            <person name="Magnuson J."/>
            <person name="Maillard F."/>
            <person name="Morin E."/>
            <person name="Murat C."/>
            <person name="Nolan M."/>
            <person name="Ohm R."/>
            <person name="Pangilinan J."/>
            <person name="Pereira M."/>
            <person name="Perotto S."/>
            <person name="Peter M."/>
            <person name="Riley R."/>
            <person name="Sitrit Y."/>
            <person name="Stielow B."/>
            <person name="Szollosi G."/>
            <person name="Zifcakova L."/>
            <person name="Stursova M."/>
            <person name="Spatafora J.W."/>
            <person name="Tedersoo L."/>
            <person name="Vaario L.-M."/>
            <person name="Yamada A."/>
            <person name="Yan M."/>
            <person name="Wang P."/>
            <person name="Xu J."/>
            <person name="Bruns T."/>
            <person name="Baldrian P."/>
            <person name="Vilgalys R."/>
            <person name="Henrissat B."/>
            <person name="Grigoriev I.V."/>
            <person name="Hibbett D."/>
            <person name="Nagy L.G."/>
            <person name="Martin F.M."/>
        </authorList>
    </citation>
    <scope>NUCLEOTIDE SEQUENCE</scope>
    <source>
        <strain evidence="1">UH-Tt-Lm1</strain>
    </source>
</reference>
<dbReference type="Proteomes" id="UP000736335">
    <property type="component" value="Unassembled WGS sequence"/>
</dbReference>
<keyword evidence="2" id="KW-1185">Reference proteome</keyword>
<comment type="caution">
    <text evidence="1">The sequence shown here is derived from an EMBL/GenBank/DDBJ whole genome shotgun (WGS) entry which is preliminary data.</text>
</comment>
<proteinExistence type="predicted"/>
<evidence type="ECO:0000313" key="2">
    <source>
        <dbReference type="Proteomes" id="UP000736335"/>
    </source>
</evidence>
<dbReference type="AlphaFoldDB" id="A0A9P6H2Q6"/>
<gene>
    <name evidence="1" type="ORF">BJ322DRAFT_501788</name>
</gene>
<name>A0A9P6H2Q6_9AGAM</name>
<accession>A0A9P6H2Q6</accession>
<reference evidence="1" key="1">
    <citation type="journal article" date="2020" name="Nat. Commun.">
        <title>Large-scale genome sequencing of mycorrhizal fungi provides insights into the early evolution of symbiotic traits.</title>
        <authorList>
            <person name="Miyauchi S."/>
            <person name="Kiss E."/>
            <person name="Kuo A."/>
            <person name="Drula E."/>
            <person name="Kohler A."/>
            <person name="Sanchez-Garcia M."/>
            <person name="Morin E."/>
            <person name="Andreopoulos B."/>
            <person name="Barry K.W."/>
            <person name="Bonito G."/>
            <person name="Buee M."/>
            <person name="Carver A."/>
            <person name="Chen C."/>
            <person name="Cichocki N."/>
            <person name="Clum A."/>
            <person name="Culley D."/>
            <person name="Crous P.W."/>
            <person name="Fauchery L."/>
            <person name="Girlanda M."/>
            <person name="Hayes R.D."/>
            <person name="Keri Z."/>
            <person name="LaButti K."/>
            <person name="Lipzen A."/>
            <person name="Lombard V."/>
            <person name="Magnuson J."/>
            <person name="Maillard F."/>
            <person name="Murat C."/>
            <person name="Nolan M."/>
            <person name="Ohm R.A."/>
            <person name="Pangilinan J."/>
            <person name="Pereira M.F."/>
            <person name="Perotto S."/>
            <person name="Peter M."/>
            <person name="Pfister S."/>
            <person name="Riley R."/>
            <person name="Sitrit Y."/>
            <person name="Stielow J.B."/>
            <person name="Szollosi G."/>
            <person name="Zifcakova L."/>
            <person name="Stursova M."/>
            <person name="Spatafora J.W."/>
            <person name="Tedersoo L."/>
            <person name="Vaario L.M."/>
            <person name="Yamada A."/>
            <person name="Yan M."/>
            <person name="Wang P."/>
            <person name="Xu J."/>
            <person name="Bruns T."/>
            <person name="Baldrian P."/>
            <person name="Vilgalys R."/>
            <person name="Dunand C."/>
            <person name="Henrissat B."/>
            <person name="Grigoriev I.V."/>
            <person name="Hibbett D."/>
            <person name="Nagy L.G."/>
            <person name="Martin F.M."/>
        </authorList>
    </citation>
    <scope>NUCLEOTIDE SEQUENCE</scope>
    <source>
        <strain evidence="1">UH-Tt-Lm1</strain>
    </source>
</reference>
<evidence type="ECO:0000313" key="1">
    <source>
        <dbReference type="EMBL" id="KAF9778187.1"/>
    </source>
</evidence>
<dbReference type="EMBL" id="WIUZ02000024">
    <property type="protein sequence ID" value="KAF9778187.1"/>
    <property type="molecule type" value="Genomic_DNA"/>
</dbReference>